<keyword evidence="2" id="KW-1185">Reference proteome</keyword>
<name>A0A2J6T2R6_9HELO</name>
<evidence type="ECO:0008006" key="3">
    <source>
        <dbReference type="Google" id="ProtNLM"/>
    </source>
</evidence>
<sequence length="84" mass="9433">VNFDLLRCCTLLQVKHSDCLKFADNALAVAERAGIHHLASKSQFYRGLSLMDGKQYKEASDAFTRAASVRDWEGKVCKWKIAAE</sequence>
<evidence type="ECO:0000313" key="2">
    <source>
        <dbReference type="Proteomes" id="UP000235371"/>
    </source>
</evidence>
<feature type="non-terminal residue" evidence="1">
    <location>
        <position position="84"/>
    </location>
</feature>
<gene>
    <name evidence="1" type="ORF">K444DRAFT_484712</name>
</gene>
<dbReference type="AlphaFoldDB" id="A0A2J6T2R6"/>
<reference evidence="1 2" key="1">
    <citation type="submission" date="2016-04" db="EMBL/GenBank/DDBJ databases">
        <title>A degradative enzymes factory behind the ericoid mycorrhizal symbiosis.</title>
        <authorList>
            <consortium name="DOE Joint Genome Institute"/>
            <person name="Martino E."/>
            <person name="Morin E."/>
            <person name="Grelet G."/>
            <person name="Kuo A."/>
            <person name="Kohler A."/>
            <person name="Daghino S."/>
            <person name="Barry K."/>
            <person name="Choi C."/>
            <person name="Cichocki N."/>
            <person name="Clum A."/>
            <person name="Copeland A."/>
            <person name="Hainaut M."/>
            <person name="Haridas S."/>
            <person name="Labutti K."/>
            <person name="Lindquist E."/>
            <person name="Lipzen A."/>
            <person name="Khouja H.-R."/>
            <person name="Murat C."/>
            <person name="Ohm R."/>
            <person name="Olson A."/>
            <person name="Spatafora J."/>
            <person name="Veneault-Fourrey C."/>
            <person name="Henrissat B."/>
            <person name="Grigoriev I."/>
            <person name="Martin F."/>
            <person name="Perotto S."/>
        </authorList>
    </citation>
    <scope>NUCLEOTIDE SEQUENCE [LARGE SCALE GENOMIC DNA]</scope>
    <source>
        <strain evidence="1 2">E</strain>
    </source>
</reference>
<dbReference type="GeneID" id="36581160"/>
<dbReference type="OrthoDB" id="3928392at2759"/>
<protein>
    <recommendedName>
        <fullName evidence="3">TPR-like protein</fullName>
    </recommendedName>
</protein>
<proteinExistence type="predicted"/>
<dbReference type="RefSeq" id="XP_024734203.1">
    <property type="nucleotide sequence ID" value="XM_024873080.1"/>
</dbReference>
<dbReference type="EMBL" id="KZ613847">
    <property type="protein sequence ID" value="PMD57299.1"/>
    <property type="molecule type" value="Genomic_DNA"/>
</dbReference>
<dbReference type="InParanoid" id="A0A2J6T2R6"/>
<accession>A0A2J6T2R6</accession>
<feature type="non-terminal residue" evidence="1">
    <location>
        <position position="1"/>
    </location>
</feature>
<evidence type="ECO:0000313" key="1">
    <source>
        <dbReference type="EMBL" id="PMD57299.1"/>
    </source>
</evidence>
<organism evidence="1 2">
    <name type="scientific">Hyaloscypha bicolor E</name>
    <dbReference type="NCBI Taxonomy" id="1095630"/>
    <lineage>
        <taxon>Eukaryota</taxon>
        <taxon>Fungi</taxon>
        <taxon>Dikarya</taxon>
        <taxon>Ascomycota</taxon>
        <taxon>Pezizomycotina</taxon>
        <taxon>Leotiomycetes</taxon>
        <taxon>Helotiales</taxon>
        <taxon>Hyaloscyphaceae</taxon>
        <taxon>Hyaloscypha</taxon>
        <taxon>Hyaloscypha bicolor</taxon>
    </lineage>
</organism>
<dbReference type="Proteomes" id="UP000235371">
    <property type="component" value="Unassembled WGS sequence"/>
</dbReference>